<proteinExistence type="predicted"/>
<keyword evidence="3" id="KW-1185">Reference proteome</keyword>
<accession>A0A1I7ZT10</accession>
<organism evidence="3 4">
    <name type="scientific">Steinernema glaseri</name>
    <dbReference type="NCBI Taxonomy" id="37863"/>
    <lineage>
        <taxon>Eukaryota</taxon>
        <taxon>Metazoa</taxon>
        <taxon>Ecdysozoa</taxon>
        <taxon>Nematoda</taxon>
        <taxon>Chromadorea</taxon>
        <taxon>Rhabditida</taxon>
        <taxon>Tylenchina</taxon>
        <taxon>Panagrolaimomorpha</taxon>
        <taxon>Strongyloidoidea</taxon>
        <taxon>Steinernematidae</taxon>
        <taxon>Steinernema</taxon>
    </lineage>
</organism>
<name>A0A1I7ZT10_9BILA</name>
<protein>
    <submittedName>
        <fullName evidence="4">Uncharacterized protein</fullName>
    </submittedName>
</protein>
<evidence type="ECO:0000256" key="1">
    <source>
        <dbReference type="SAM" id="MobiDB-lite"/>
    </source>
</evidence>
<feature type="region of interest" description="Disordered" evidence="1">
    <location>
        <begin position="62"/>
        <end position="85"/>
    </location>
</feature>
<evidence type="ECO:0000313" key="3">
    <source>
        <dbReference type="Proteomes" id="UP000095287"/>
    </source>
</evidence>
<sequence>MLWSILDALSLIFGFLLIALPGYAACGQKRRRRVPIEDRETERLRILKEFARLESEKEAAKIYSESSDSRDSSMQQKSFKRPGQIHYTRAPVPFVRRVPIEDVAEE</sequence>
<evidence type="ECO:0000313" key="4">
    <source>
        <dbReference type="WBParaSite" id="L893_g29528.t1"/>
    </source>
</evidence>
<feature type="signal peptide" evidence="2">
    <location>
        <begin position="1"/>
        <end position="24"/>
    </location>
</feature>
<evidence type="ECO:0000256" key="2">
    <source>
        <dbReference type="SAM" id="SignalP"/>
    </source>
</evidence>
<feature type="chain" id="PRO_5009313869" evidence="2">
    <location>
        <begin position="25"/>
        <end position="106"/>
    </location>
</feature>
<reference evidence="4" key="1">
    <citation type="submission" date="2016-11" db="UniProtKB">
        <authorList>
            <consortium name="WormBaseParasite"/>
        </authorList>
    </citation>
    <scope>IDENTIFICATION</scope>
</reference>
<keyword evidence="2" id="KW-0732">Signal</keyword>
<dbReference type="WBParaSite" id="L893_g29528.t1">
    <property type="protein sequence ID" value="L893_g29528.t1"/>
    <property type="gene ID" value="L893_g29528"/>
</dbReference>
<dbReference type="Proteomes" id="UP000095287">
    <property type="component" value="Unplaced"/>
</dbReference>
<dbReference type="AlphaFoldDB" id="A0A1I7ZT10"/>